<proteinExistence type="predicted"/>
<organism evidence="2 3">
    <name type="scientific">Prorocentrum cordatum</name>
    <dbReference type="NCBI Taxonomy" id="2364126"/>
    <lineage>
        <taxon>Eukaryota</taxon>
        <taxon>Sar</taxon>
        <taxon>Alveolata</taxon>
        <taxon>Dinophyceae</taxon>
        <taxon>Prorocentrales</taxon>
        <taxon>Prorocentraceae</taxon>
        <taxon>Prorocentrum</taxon>
    </lineage>
</organism>
<feature type="compositionally biased region" description="Low complexity" evidence="1">
    <location>
        <begin position="91"/>
        <end position="106"/>
    </location>
</feature>
<feature type="compositionally biased region" description="Low complexity" evidence="1">
    <location>
        <begin position="188"/>
        <end position="211"/>
    </location>
</feature>
<dbReference type="EMBL" id="CAUYUJ010019418">
    <property type="protein sequence ID" value="CAK0891044.1"/>
    <property type="molecule type" value="Genomic_DNA"/>
</dbReference>
<evidence type="ECO:0000313" key="3">
    <source>
        <dbReference type="Proteomes" id="UP001189429"/>
    </source>
</evidence>
<sequence>MGGPHGHWLEHPAETMWALDIFARAAHSPRCGVSPFSSSSPLLREPTAAMTARRLRRLQQLLAGVETKNTFLACESPWVDPASLDERPDSDPTSSSTSSELGPSSGAGPNDADAACGAASEEELLGRRRQLVEWAREHRGAHRVAAEPELDAATDRGASEEPAPAPSRAQQRRLQRSTVGQGYATALASSGGDAAGRQRAAASNGATKISL</sequence>
<accession>A0ABN9WZX3</accession>
<name>A0ABN9WZX3_9DINO</name>
<feature type="region of interest" description="Disordered" evidence="1">
    <location>
        <begin position="80"/>
        <end position="121"/>
    </location>
</feature>
<feature type="compositionally biased region" description="Low complexity" evidence="1">
    <location>
        <begin position="160"/>
        <end position="169"/>
    </location>
</feature>
<gene>
    <name evidence="2" type="ORF">PCOR1329_LOCUS71103</name>
</gene>
<dbReference type="Proteomes" id="UP001189429">
    <property type="component" value="Unassembled WGS sequence"/>
</dbReference>
<comment type="caution">
    <text evidence="2">The sequence shown here is derived from an EMBL/GenBank/DDBJ whole genome shotgun (WGS) entry which is preliminary data.</text>
</comment>
<protein>
    <submittedName>
        <fullName evidence="2">Uncharacterized protein</fullName>
    </submittedName>
</protein>
<evidence type="ECO:0000313" key="2">
    <source>
        <dbReference type="EMBL" id="CAK0891044.1"/>
    </source>
</evidence>
<feature type="region of interest" description="Disordered" evidence="1">
    <location>
        <begin position="137"/>
        <end position="211"/>
    </location>
</feature>
<evidence type="ECO:0000256" key="1">
    <source>
        <dbReference type="SAM" id="MobiDB-lite"/>
    </source>
</evidence>
<keyword evidence="3" id="KW-1185">Reference proteome</keyword>
<reference evidence="2" key="1">
    <citation type="submission" date="2023-10" db="EMBL/GenBank/DDBJ databases">
        <authorList>
            <person name="Chen Y."/>
            <person name="Shah S."/>
            <person name="Dougan E. K."/>
            <person name="Thang M."/>
            <person name="Chan C."/>
        </authorList>
    </citation>
    <scope>NUCLEOTIDE SEQUENCE [LARGE SCALE GENOMIC DNA]</scope>
</reference>